<evidence type="ECO:0000313" key="2">
    <source>
        <dbReference type="Proteomes" id="UP000443153"/>
    </source>
</evidence>
<gene>
    <name evidence="1" type="ORF">GJ691_09650</name>
</gene>
<accession>A0A6I2MQC4</accession>
<dbReference type="Proteomes" id="UP000443153">
    <property type="component" value="Unassembled WGS sequence"/>
</dbReference>
<reference evidence="1 2" key="1">
    <citation type="submission" date="2019-11" db="EMBL/GenBank/DDBJ databases">
        <title>Maribacter lutea sp. nov., a marine bacterium isolated from intertidal sand.</title>
        <authorList>
            <person name="Liu A."/>
        </authorList>
    </citation>
    <scope>NUCLEOTIDE SEQUENCE [LARGE SCALE GENOMIC DNA]</scope>
    <source>
        <strain evidence="1 2">RZ05</strain>
    </source>
</reference>
<comment type="caution">
    <text evidence="1">The sequence shown here is derived from an EMBL/GenBank/DDBJ whole genome shotgun (WGS) entry which is preliminary data.</text>
</comment>
<proteinExistence type="predicted"/>
<protein>
    <submittedName>
        <fullName evidence="1">Uncharacterized protein</fullName>
    </submittedName>
</protein>
<dbReference type="EMBL" id="WKJH01000006">
    <property type="protein sequence ID" value="MRX64434.1"/>
    <property type="molecule type" value="Genomic_DNA"/>
</dbReference>
<evidence type="ECO:0000313" key="1">
    <source>
        <dbReference type="EMBL" id="MRX64434.1"/>
    </source>
</evidence>
<dbReference type="RefSeq" id="WP_154366305.1">
    <property type="nucleotide sequence ID" value="NZ_WKJH01000006.1"/>
</dbReference>
<keyword evidence="2" id="KW-1185">Reference proteome</keyword>
<dbReference type="OrthoDB" id="5464618at2"/>
<organism evidence="1 2">
    <name type="scientific">Maribacter luteus</name>
    <dbReference type="NCBI Taxonomy" id="2594478"/>
    <lineage>
        <taxon>Bacteria</taxon>
        <taxon>Pseudomonadati</taxon>
        <taxon>Bacteroidota</taxon>
        <taxon>Flavobacteriia</taxon>
        <taxon>Flavobacteriales</taxon>
        <taxon>Flavobacteriaceae</taxon>
        <taxon>Maribacter</taxon>
    </lineage>
</organism>
<dbReference type="AlphaFoldDB" id="A0A6I2MQC4"/>
<name>A0A6I2MQC4_9FLAO</name>
<sequence>MKSFPQIKFNQPEDLIFMDSPNNELFTLIIKEKTYHNDTMVLIRDLYKNKKNTQVWEVFKQNENVTVSVDMFNCGALFFRKEQAKEHFKIRI</sequence>